<dbReference type="RefSeq" id="WP_310346702.1">
    <property type="nucleotide sequence ID" value="NZ_JAVDXQ010000004.1"/>
</dbReference>
<accession>A0ABU1ZD72</accession>
<evidence type="ECO:0008006" key="3">
    <source>
        <dbReference type="Google" id="ProtNLM"/>
    </source>
</evidence>
<name>A0ABU1ZD72_9BURK</name>
<reference evidence="1 2" key="1">
    <citation type="submission" date="2023-07" db="EMBL/GenBank/DDBJ databases">
        <title>Sorghum-associated microbial communities from plants grown in Nebraska, USA.</title>
        <authorList>
            <person name="Schachtman D."/>
        </authorList>
    </citation>
    <scope>NUCLEOTIDE SEQUENCE [LARGE SCALE GENOMIC DNA]</scope>
    <source>
        <strain evidence="1 2">BE310</strain>
    </source>
</reference>
<comment type="caution">
    <text evidence="1">The sequence shown here is derived from an EMBL/GenBank/DDBJ whole genome shotgun (WGS) entry which is preliminary data.</text>
</comment>
<keyword evidence="2" id="KW-1185">Reference proteome</keyword>
<dbReference type="EMBL" id="JAVDXQ010000004">
    <property type="protein sequence ID" value="MDR7297945.1"/>
    <property type="molecule type" value="Genomic_DNA"/>
</dbReference>
<organism evidence="1 2">
    <name type="scientific">Pelomonas aquatica</name>
    <dbReference type="NCBI Taxonomy" id="431058"/>
    <lineage>
        <taxon>Bacteria</taxon>
        <taxon>Pseudomonadati</taxon>
        <taxon>Pseudomonadota</taxon>
        <taxon>Betaproteobacteria</taxon>
        <taxon>Burkholderiales</taxon>
        <taxon>Sphaerotilaceae</taxon>
        <taxon>Roseateles</taxon>
    </lineage>
</organism>
<proteinExistence type="predicted"/>
<sequence>MKPGVQRLAWLAGIAGVGALAFAVTHWRAGSDAMPQQASVPAPSPPVASAPAVPLDEGRAVAAATAAASVPAMAMPASAALRRPPLDVSRMQPDIQLAISSDQRGKAGEAARHIQRCLALERDPERARQRTEDMLRRFPEPVASAMRASHQELVASCQAVDAASRAQLLPLLRRSLDEGDKGAAAGLVQALGKSFNLADEPGVLPALRRDAWDCDRSSQGVLSSLVRRDPQLLTPNEIGALRDQERIQLSKGLEAVLRKAEGDPKRQAAIEGMLATFKPPPEANAAEVARISADIQSRCESGPARAGGVRPAMPG</sequence>
<protein>
    <recommendedName>
        <fullName evidence="3">HEAT repeat domain-containing protein</fullName>
    </recommendedName>
</protein>
<evidence type="ECO:0000313" key="1">
    <source>
        <dbReference type="EMBL" id="MDR7297945.1"/>
    </source>
</evidence>
<dbReference type="Proteomes" id="UP001180536">
    <property type="component" value="Unassembled WGS sequence"/>
</dbReference>
<gene>
    <name evidence="1" type="ORF">J2X16_003294</name>
</gene>
<evidence type="ECO:0000313" key="2">
    <source>
        <dbReference type="Proteomes" id="UP001180536"/>
    </source>
</evidence>